<dbReference type="PANTHER" id="PTHR21725:SF1">
    <property type="entry name" value="E3 UBIQUITIN-PROTEIN LIGASE UBR4"/>
    <property type="match status" value="1"/>
</dbReference>
<dbReference type="EnsemblMetazoa" id="SCAU003266-RA">
    <property type="protein sequence ID" value="SCAU003266-PA"/>
    <property type="gene ID" value="SCAU003266"/>
</dbReference>
<feature type="compositionally biased region" description="Low complexity" evidence="8">
    <location>
        <begin position="3204"/>
        <end position="3217"/>
    </location>
</feature>
<reference evidence="10" key="1">
    <citation type="submission" date="2020-05" db="UniProtKB">
        <authorList>
            <consortium name="EnsemblMetazoa"/>
        </authorList>
    </citation>
    <scope>IDENTIFICATION</scope>
    <source>
        <strain evidence="10">USDA</strain>
    </source>
</reference>
<evidence type="ECO:0000256" key="8">
    <source>
        <dbReference type="SAM" id="MobiDB-lite"/>
    </source>
</evidence>
<dbReference type="InterPro" id="IPR036322">
    <property type="entry name" value="WD40_repeat_dom_sf"/>
</dbReference>
<feature type="region of interest" description="Disordered" evidence="8">
    <location>
        <begin position="1642"/>
        <end position="1696"/>
    </location>
</feature>
<dbReference type="VEuPathDB" id="VectorBase:SCAU003266"/>
<feature type="compositionally biased region" description="Polar residues" evidence="8">
    <location>
        <begin position="4420"/>
        <end position="4435"/>
    </location>
</feature>
<keyword evidence="2" id="KW-0479">Metal-binding</keyword>
<keyword evidence="11" id="KW-1185">Reference proteome</keyword>
<feature type="region of interest" description="Disordered" evidence="8">
    <location>
        <begin position="511"/>
        <end position="533"/>
    </location>
</feature>
<protein>
    <recommendedName>
        <fullName evidence="9">UBR-type domain-containing protein</fullName>
    </recommendedName>
</protein>
<feature type="compositionally biased region" description="Polar residues" evidence="8">
    <location>
        <begin position="3223"/>
        <end position="3235"/>
    </location>
</feature>
<evidence type="ECO:0000313" key="11">
    <source>
        <dbReference type="Proteomes" id="UP000095300"/>
    </source>
</evidence>
<dbReference type="GO" id="GO:0005516">
    <property type="term" value="F:calmodulin binding"/>
    <property type="evidence" value="ECO:0007669"/>
    <property type="project" value="UniProtKB-KW"/>
</dbReference>
<dbReference type="PANTHER" id="PTHR21725">
    <property type="entry name" value="E3 UBIQUITIN-PROTEIN LIGASE UBR4"/>
    <property type="match status" value="1"/>
</dbReference>
<dbReference type="CDD" id="cd19680">
    <property type="entry name" value="UBR-box_UBR4"/>
    <property type="match status" value="1"/>
</dbReference>
<dbReference type="Pfam" id="PF02207">
    <property type="entry name" value="zf-UBR"/>
    <property type="match status" value="1"/>
</dbReference>
<feature type="compositionally biased region" description="Low complexity" evidence="8">
    <location>
        <begin position="517"/>
        <end position="527"/>
    </location>
</feature>
<dbReference type="InterPro" id="IPR045189">
    <property type="entry name" value="UBR4-like"/>
</dbReference>
<feature type="region of interest" description="Disordered" evidence="8">
    <location>
        <begin position="1573"/>
        <end position="1604"/>
    </location>
</feature>
<keyword evidence="4" id="KW-0862">Zinc</keyword>
<gene>
    <name evidence="10" type="primary">106090418</name>
</gene>
<dbReference type="Pfam" id="PF24079">
    <property type="entry name" value="UBR4"/>
    <property type="match status" value="1"/>
</dbReference>
<dbReference type="InterPro" id="IPR025704">
    <property type="entry name" value="E3_Ub_ligase_UBR4_C"/>
</dbReference>
<evidence type="ECO:0000256" key="2">
    <source>
        <dbReference type="ARBA" id="ARBA00022723"/>
    </source>
</evidence>
<accession>A0A1I8NYS2</accession>
<feature type="compositionally biased region" description="Gly residues" evidence="8">
    <location>
        <begin position="3166"/>
        <end position="3176"/>
    </location>
</feature>
<dbReference type="Pfam" id="PF13764">
    <property type="entry name" value="E3_UbLigase_R4"/>
    <property type="match status" value="1"/>
</dbReference>
<feature type="region of interest" description="UBR4 E3 catalytic module" evidence="7">
    <location>
        <begin position="5069"/>
        <end position="5539"/>
    </location>
</feature>
<feature type="compositionally biased region" description="Low complexity" evidence="8">
    <location>
        <begin position="1585"/>
        <end position="1604"/>
    </location>
</feature>
<dbReference type="InterPro" id="IPR047509">
    <property type="entry name" value="UBR4-like_UBR-box"/>
</dbReference>
<evidence type="ECO:0000256" key="1">
    <source>
        <dbReference type="ARBA" id="ARBA00009970"/>
    </source>
</evidence>
<evidence type="ECO:0000256" key="4">
    <source>
        <dbReference type="ARBA" id="ARBA00022833"/>
    </source>
</evidence>
<feature type="compositionally biased region" description="Low complexity" evidence="8">
    <location>
        <begin position="119"/>
        <end position="129"/>
    </location>
</feature>
<feature type="region of interest" description="Disordered" evidence="8">
    <location>
        <begin position="362"/>
        <end position="394"/>
    </location>
</feature>
<organism evidence="10 11">
    <name type="scientific">Stomoxys calcitrans</name>
    <name type="common">Stable fly</name>
    <name type="synonym">Conops calcitrans</name>
    <dbReference type="NCBI Taxonomy" id="35570"/>
    <lineage>
        <taxon>Eukaryota</taxon>
        <taxon>Metazoa</taxon>
        <taxon>Ecdysozoa</taxon>
        <taxon>Arthropoda</taxon>
        <taxon>Hexapoda</taxon>
        <taxon>Insecta</taxon>
        <taxon>Pterygota</taxon>
        <taxon>Neoptera</taxon>
        <taxon>Endopterygota</taxon>
        <taxon>Diptera</taxon>
        <taxon>Brachycera</taxon>
        <taxon>Muscomorpha</taxon>
        <taxon>Muscoidea</taxon>
        <taxon>Muscidae</taxon>
        <taxon>Stomoxys</taxon>
    </lineage>
</organism>
<feature type="region of interest" description="Disordered" evidence="8">
    <location>
        <begin position="629"/>
        <end position="649"/>
    </location>
</feature>
<dbReference type="OrthoDB" id="30336at2759"/>
<feature type="region of interest" description="Disordered" evidence="8">
    <location>
        <begin position="116"/>
        <end position="139"/>
    </location>
</feature>
<feature type="compositionally biased region" description="Low complexity" evidence="8">
    <location>
        <begin position="362"/>
        <end position="385"/>
    </location>
</feature>
<feature type="domain" description="UBR-type" evidence="9">
    <location>
        <begin position="1871"/>
        <end position="1940"/>
    </location>
</feature>
<feature type="compositionally biased region" description="Low complexity" evidence="8">
    <location>
        <begin position="1647"/>
        <end position="1660"/>
    </location>
</feature>
<feature type="region of interest" description="Disordered" evidence="8">
    <location>
        <begin position="3666"/>
        <end position="3689"/>
    </location>
</feature>
<feature type="zinc finger region" description="UBR-type" evidence="6">
    <location>
        <begin position="1871"/>
        <end position="1940"/>
    </location>
</feature>
<dbReference type="Pfam" id="PF19423">
    <property type="entry name" value="E3_UBR4_N"/>
    <property type="match status" value="3"/>
</dbReference>
<feature type="region of interest" description="Disordered" evidence="8">
    <location>
        <begin position="3139"/>
        <end position="3255"/>
    </location>
</feature>
<dbReference type="KEGG" id="scac:106090418"/>
<evidence type="ECO:0000256" key="3">
    <source>
        <dbReference type="ARBA" id="ARBA00022771"/>
    </source>
</evidence>
<feature type="region of interest" description="Disordered" evidence="8">
    <location>
        <begin position="184"/>
        <end position="203"/>
    </location>
</feature>
<feature type="compositionally biased region" description="Polar residues" evidence="8">
    <location>
        <begin position="3149"/>
        <end position="3159"/>
    </location>
</feature>
<dbReference type="PROSITE" id="PS52043">
    <property type="entry name" value="UBR4_E3"/>
    <property type="match status" value="1"/>
</dbReference>
<dbReference type="InterPro" id="IPR003126">
    <property type="entry name" value="Znf_UBR"/>
</dbReference>
<keyword evidence="5" id="KW-0112">Calmodulin-binding</keyword>
<feature type="compositionally biased region" description="Low complexity" evidence="8">
    <location>
        <begin position="1165"/>
        <end position="1182"/>
    </location>
</feature>
<sequence length="5560" mass="617061">MSAHSGGAIDWGSVVKPLLNNRFGSTNKNEILNIIKAITRCENEFFDEENNYLQFYTAFAALAADKLSQCKYVSQAQIHEACAILIRFMLLRLGKVSVYEIKWLLPALKTLCEGKSSNTPTKGAASTTGGTSGGSTAGSNNASASSPSCAVAGTSVLQFDYNAVAAVLKSSKYPENTKSIVAASSTSAASNNAGDKDSPKSEIKRSRSDLSSIIIHQLTAPLEAGKMTWAPLSEEMTDCTEIFSSNSAYLQSLNGGDIILDVCSSLPILTRYRLKYQETIANLAGKPLYLPLTQVEATQIRNTLTHMVTDITILSEALTLPILQPLTPSRIAKLSKCAISALYCAVLASIASSVLNMSSTTSTQKSQSSSAGGGSTASVSTQSSAKDGDDSEENARNVVDKALEIYTTIGQMFKDSARSHIYQNHLCFGAWLLVSGIQGALGASGSTSAGIGKDDCKQAKAKQGEAQPTASARVNLFKVQQGFGVLNAAIANHCIKLLTELIDDLKIETTSSTDVPQTGQGQGQQTTAAPLPEPASFDVLENYTTLQRVMRVLNTATLHQLFTFLATVTYRKACNLKRANAKDRTECEAISYSDSTTYFNDTLSCSDNSEEDDSESYLGHWFKETLQPESVEDNNTSEAVEKNNEGQRSNLVPALDEPHEYLDLAAQIFCFMDQFFSQKHSYLQRYVKAGLSDQQMLLMANILKDLDRDSARGGETDSSAACNKWQSAMIRFSGAVGRYLHNLVSASLLSESLQSNLLQHLGVSPWTSETNTWPLQIYPSTLSVLVQILLLKPTQEKEAACLSVWHRLINTLVEGVCGSSSTNPPTNVDYEDLNMEHAQLLLFLFHSLNLMQKKSILLLTAGGVIRCAEVCRELSTGKPIRNSQIMLLSRLLLFLEYLMKHLYNAPPELLDSVRWNLFSISTMHENQKIADLLNNKTKLTSFCRKEIEDEFRRSTADCMSNIRPTFYSLTLVGEANQQTTNPEFKLDGLAWNFILCTPDKLKYPLLVDALIDILGITDMTLSWHSCDSTHTLCAIRYCFGICWKLLLGLPPSTTHVEQLQVEKTPNLHSLLWSIRCPTSHYLIVNSLIKQGMYTQFAETLWSNISDRVSDIRFSLKQTLLGIESCNENINKANPPLSYIILLDALLSHMQAVAWAEKEGIKPQRSSSNGSTSGTSPTTGNPPMAAGAGSDEAYATSSYDNSEQKAEAEASNATLQERQKSTKELLQMLVNSFKVLRDTVRHKMVQILPLANVTPDHILECILAIVNSNNFYCTDLCSQFLKLLDNKNKEVITGEWCESLPVSDAIFNKPANAQQTQQYPAESYTLTVIEAHIAELTRDTYYSTLNSFKHCLKSLFSLMNLLLTSPQHQWQQDAACKLLIDDQLKPMLIETLMDARMEYVFDTAEKCLQSLMQGVDQAAEQQQRMSYNYILKYHYRFLMEYADEVKNSPQTEQQSVIFNESLLFAVVKSMTQMLEKPMGVRAIHEFFTKRESSELNNEPSLVDLLLSFTGTNLSMTYARKLLQFVEKLFHIAQQPDSGFPMEDLVHCFGDLANVEQQRIKSWLTHVIYGPQSVHTQQAETPMEKQSSAAGMPPATSSTSSSNAQTPTNMATISAIASLSEQFGNQSSTLDNAEAMDIDEDNAATNQPSVQQNSSAAAQSLSLWPPQSTTAGNSSFLATNQSEPLSTTQDEQLQNQPQTERNGALLQSVIKYIVHDSKGGPNGVAMLLFQALLQLGQTLITPSSYETNDFSDILQIMICLADCAQGKGHSTLFNATIMWLEITKFQILEKTQYLQNSPMMPSNILENVNALLRYLHDLLQSLGFRGSKHQQQPAWDDDIQTDLEDLMDDLANEQQGDEDSFVEDSDEDSLNNKLCTFSLTQKEFMNQHWYHCHTCNMVNTVGVCSVCARVCHKGHDVSYAKYGNFFCDCGAKEDGSCQALRRRIASSGGMPSGDARGQLNDYSSSVYAQSSGCGVLSQAKRAQTPPTQSCLSQQQQQQQLQGMNTTLQSAGGNNLLVSSSQTNERIALLSKLLESSKEVLQNSEQWTVIVKCILEFFDVIMPAIKENCDLFSIVGCHRRAKSALQRLHGEQTFQHTDQLMLPTLGSQEGAFENVRMSYSGDQGQTIKQLLSSGLVRRVALCCLSSPHGKRQHLAVSHEKGKVTILQLSALLKQDAAKRKLTLTQLSSAPIPCTVLSLTANPANEDCLAVCGLKECHILTFTNTAATSDHIVLTPQLENGNFIKKALWLPGSQTMLALVTADYVKIYELSEDTYSPKYYFLVAVGKIRDCTFVYQDGVYYMLIIASSGYIYYQKLDDQSLAKHGDFYVTNTLELNHTQIKDVNGQEGGGGVSIYYSHTLQLLFFSYSVGKSFVAPMIDVNKGVKGITHLQTSPTTKNSSKGPPQALCQWTEIPGHPGLICAMMQTSNNPVIFMFTPDRIYMQEIKAQSSKSRIMDMVAIRHTVAGVEKTTLILLCEDGSLRIFTANQETTSFWLSPQVQPLTNQLYSSNLSSKSSYGNGANKKSKRKSSHQQKTTGPNGNPIFPIDFFEHCTMLPDVDFGGNDLLQIYNKQKLKTRLFSTGMFVASTKATGFTLEVYNNDPNIVIVGIRVLLGTQDPHRTPQSVTILGRTIPTPVRRARWFDIPLTREEMLQCDKCLKVVFGKSRDPENVCMLDSIEVYGKSKDLVGWPDDTDEVAAQSTSANAPNGTVANTSYGIMGASSSSYEGYNSITQLDKMVTILLEVLDCSLGLLSQSQGSTNALSSTIKQKATNTATSLLLLPTANQVQVQSRYVLATLFGNRQAYHNYKDYEMLVYVNDELKVLKSKLANRETLRDIDPEAFYRLVLMVRGIATTRPMTLTKICLDNKFEIISDLMEFVEKLYEITPNVDEPTSIVRQGLSHTETIVHCLVEIMHAFALADASQVDRVTLMFIALLKNESSVISHSAKEAIILLLSPRSKRRKVAIITPTLCSTPTPPALSTNASMVNASAAAIVGGGANEDDALDEAAGIVNPIVAAVGGGGGSSSPPSSVQRSSSTEYVSVPGAVANDPNALVDPLEAFMGSGFPQLLGLQQDADEEAIMDIAIALSLQQHDGSGAEPGLQQLQQGLSNLQGMRNAAAQLQHAQAAAVAAGGVNVVGAAVSSAAGSDDEGSNVATDGSTLRTSPAEPVGSGGSESGGSGVESIGGTSGRSSTYEGDGGATASPPRASGGSLTSGSSISKGAVGGSIPSTATEMPTTSRAALEACQSNDTEENDATEDEKLSKLHDLRIAILGSIISNIHTLDDCNGLQSIPLIQVILMLTTDLNGNNERDQKILNELLTALVEYVEMDSISNASKMKDKSLKNEVRLALLSLFGVLMGKTKSKQAGTTSPPHQFKDNASFVASTTASILSNNGAFTFCLVVMETLLQHWKRVSSEQNQAPNPASGVVSAIASGSSNSVSTPVVPGSAVTPTQNSLLKPVRYGPKPDLSTLIPHNYLKNYPDIFESYDALLTESSVRLPYQILRLSATHPGTYDWYHSYCENMTYTLCEYMMLNLNALLRRQVRKLLMYICGNKEKFRMFRDGHSLDVHFNYVKDLCSLYNTKNMVLTNQSIPMLSYDSLVELTEHLRTCQEISQIRTGNWQKFCLIHEDVIPVLIEIACYQLDDGVSPIILQLLQAALCNNIQAVKQQQQSENTGTGGSSGSGKTRSDRDKSEEIEMTFDSKFDSTHCSTFVHQIFRFVSDALLNKFVRIFLLETNITSIRWQAHSLVYAIYDYANERQREKLITILWNMWPLVPQFGRRTAQFVDILGYLTLSTKTISERLPEFTEKAVEVLRQQNDLLSKHPNASIYTALEQILQMNGYYLESEPCLVCNNPEVPMANIKLPSIKSDSKFTTCTMIVKLVQCHTISKLIVRIADLKRTKMVRTINIYYNNRTVQAVVELKNKPAMWHKARTVTLQSGQTEVKVDFPLPITACNLMIEYADFYETVTGSSENLQCPRCSAAVPSYPGVCGNCGENVFQCHKCRAINYDEKDPFLCHSCGFCKYAKFDFSLYGRICCAVDPIESAEDRSKTVHIIHSSLERADRIYRQLLANKQMLELLLQKYAEHGSSDRLMDESLGTIHSTSQVNKIIQFLAQKYCVESRSSFEELSKIVQKVKACRSELVAYDRSQMDQSNLPHSPDKRDNFNINKCYGCALASTEQCLTLLRAMASNYDCRLVLYSQGLVEELAQHNLRRGTAQIQDEVRNLLVLLTKNNKDACMNLLELISDRVKSALLGSIPLNNIDSAIYHEMDLLRVLISQDDFCWEQKLKIVFELFLHTCRCPRGPAYSVIQPCLHIMLKLISPTIPSTKLNRDLSPSTLSSINCVEGLSVDFQKWLQNDPQHSFEAWKSRMPSSTLAQQSKSYKAFVAAAAQNSLQDENILAAVLQSVQNAEQMHSSKPPERQISNEPPTVISNATSTESKESRRKALRENYLREKYGQRWRLRHLNRGQPYKPLQLNATWLQPILFNNNSRFRRPLVCTLITVLSRTHDRKREILNLLTSFLKYVGEAGEASTDFLSLYRLLAVDTPWRQYLALKGVLLEISLLLSEEIKKIHRLEETTLSSDLSQGYALRQFVELLALFLDNPQIRQVYKTRLLGPVLEGYLSLRKLVVQRTRLIDDAQEKLLEMLEEMTSGTEEETRAFMEILIDTVEKTPVKDIKTPVFIFERLYSIIHPEENDESEFFMTLEKDPQQEDFLQGRMLGNPYPSTEQGLGPLMRDIKNKICTDCELIALLEDDNGMELLVNNKIISLDLPVKDVYKKIWLAEGGERDAMRIVYRMRGLLGDATEEFVETLNNKSQEEVDTEQLYRLAHVLADCNGLKVMLDRIGSLQNIPRSRELIQVLLKLFLICVKVRRCQDVLCQPELGAVNTLLKVLQMCLQSEPDSIQSCVTEQLLEIMETILSKAASDTLDSFLQFSLTFGGPEYVTALISCTECSNVRNNPSVLRHLIRVLAALVYGNEVKMALLCDYFKDILNFDKFDSERTTEEEFKLELFCVLTNQIEHNCIGGTLKDYIVGLGIVEKAIDYITRYAPCVKPTLLRTDSDELKEFISRPSLKYILRFLTGLATKHEATQVAISKDIIPIIHRLEQVSSDEHVGSLAENLLEALCTDTATATRVQEVRDFTRAEKKRLAMATREKQLDALGMRTNEKGQVTAKGSILQKIEKLRDETGLTCFICREGYACQPTKVLGIYTFTKRCNVEEFEIKSRKTIGYTTVTHFNVVHVDCHTSAIRLARGRDEWERASLQNANTRCNGLLPLWGPEVSEAAFSACMTRHASYMQESTQRCDISYTNSIHDLKLLLMRFAWERSFHEDAGGGGPQSNMHFVPYLLFYAVYLLLSSRSAARDSKTLVSYLTAPPSEKWLESAYEVEGPLYMLTVSLALHSHETWQKHRVAHLKRLIAVAQARHISPSVVCKALLAPSDRQEKEYSVYKPFLMIWALLDLLYATLFKVVATPKEEDWSISLFNYIRKNDETMLKHTDSILETFTDDFLPCASFEEFCDVAGLFGDIENPQTFIENVLSSLPTTITASSNATAASSSSSSSC</sequence>
<dbReference type="Proteomes" id="UP000095300">
    <property type="component" value="Unassembled WGS sequence"/>
</dbReference>
<evidence type="ECO:0000256" key="5">
    <source>
        <dbReference type="ARBA" id="ARBA00022860"/>
    </source>
</evidence>
<dbReference type="PROSITE" id="PS51157">
    <property type="entry name" value="ZF_UBR"/>
    <property type="match status" value="1"/>
</dbReference>
<dbReference type="SMART" id="SM00396">
    <property type="entry name" value="ZnF_UBR1"/>
    <property type="match status" value="1"/>
</dbReference>
<feature type="compositionally biased region" description="Polar residues" evidence="8">
    <location>
        <begin position="1573"/>
        <end position="1584"/>
    </location>
</feature>
<evidence type="ECO:0000256" key="6">
    <source>
        <dbReference type="PROSITE-ProRule" id="PRU00508"/>
    </source>
</evidence>
<feature type="region of interest" description="Disordered" evidence="8">
    <location>
        <begin position="1158"/>
        <end position="1215"/>
    </location>
</feature>
<keyword evidence="3 7" id="KW-0863">Zinc-finger</keyword>
<evidence type="ECO:0000313" key="10">
    <source>
        <dbReference type="EnsemblMetazoa" id="SCAU003266-PA"/>
    </source>
</evidence>
<proteinExistence type="inferred from homology"/>
<dbReference type="InterPro" id="IPR056530">
    <property type="entry name" value="UBR4-like_dom"/>
</dbReference>
<feature type="region of interest" description="Disordered" evidence="8">
    <location>
        <begin position="4408"/>
        <end position="4442"/>
    </location>
</feature>
<dbReference type="STRING" id="35570.A0A1I8NYS2"/>
<dbReference type="SUPFAM" id="SSF50978">
    <property type="entry name" value="WD40 repeat-like"/>
    <property type="match status" value="1"/>
</dbReference>
<dbReference type="InterPro" id="IPR045841">
    <property type="entry name" value="E3_UBR4_N"/>
</dbReference>
<name>A0A1I8NYS2_STOCA</name>
<feature type="compositionally biased region" description="Polar residues" evidence="8">
    <location>
        <begin position="1663"/>
        <end position="1696"/>
    </location>
</feature>
<dbReference type="GO" id="GO:0008270">
    <property type="term" value="F:zinc ion binding"/>
    <property type="evidence" value="ECO:0007669"/>
    <property type="project" value="UniProtKB-KW"/>
</dbReference>
<evidence type="ECO:0000256" key="7">
    <source>
        <dbReference type="PROSITE-ProRule" id="PRU01388"/>
    </source>
</evidence>
<feature type="compositionally biased region" description="Basic and acidic residues" evidence="8">
    <location>
        <begin position="194"/>
        <end position="203"/>
    </location>
</feature>
<feature type="region of interest" description="Disordered" evidence="8">
    <location>
        <begin position="2509"/>
        <end position="2537"/>
    </location>
</feature>
<comment type="similarity">
    <text evidence="1 7">Belongs to the UBR4 family.</text>
</comment>
<feature type="compositionally biased region" description="Low complexity" evidence="8">
    <location>
        <begin position="184"/>
        <end position="193"/>
    </location>
</feature>
<evidence type="ECO:0000259" key="9">
    <source>
        <dbReference type="PROSITE" id="PS51157"/>
    </source>
</evidence>